<reference evidence="2" key="1">
    <citation type="submission" date="2016-01" db="EMBL/GenBank/DDBJ databases">
        <title>Complete genome of Planococcus rifietoensis type strain M8.</title>
        <authorList>
            <person name="See-Too W.S."/>
        </authorList>
    </citation>
    <scope>NUCLEOTIDE SEQUENCE [LARGE SCALE GENOMIC DNA]</scope>
    <source>
        <strain evidence="2">M8</strain>
    </source>
</reference>
<organism evidence="2 3">
    <name type="scientific">Planococcus rifietoensis</name>
    <dbReference type="NCBI Taxonomy" id="200991"/>
    <lineage>
        <taxon>Bacteria</taxon>
        <taxon>Bacillati</taxon>
        <taxon>Bacillota</taxon>
        <taxon>Bacilli</taxon>
        <taxon>Bacillales</taxon>
        <taxon>Caryophanaceae</taxon>
        <taxon>Planococcus</taxon>
    </lineage>
</organism>
<dbReference type="RefSeq" id="WP_058381668.1">
    <property type="nucleotide sequence ID" value="NZ_CP013659.2"/>
</dbReference>
<keyword evidence="3" id="KW-1185">Reference proteome</keyword>
<dbReference type="EMBL" id="CP013659">
    <property type="protein sequence ID" value="ALS74961.1"/>
    <property type="molecule type" value="Genomic_DNA"/>
</dbReference>
<dbReference type="SUPFAM" id="SSF48452">
    <property type="entry name" value="TPR-like"/>
    <property type="match status" value="1"/>
</dbReference>
<accession>A0A0U2ZGC7</accession>
<dbReference type="InterPro" id="IPR011990">
    <property type="entry name" value="TPR-like_helical_dom_sf"/>
</dbReference>
<dbReference type="KEGG" id="prt:AUC31_06850"/>
<keyword evidence="1" id="KW-0802">TPR repeat</keyword>
<gene>
    <name evidence="2" type="ORF">AUC31_06850</name>
</gene>
<dbReference type="PROSITE" id="PS50005">
    <property type="entry name" value="TPR"/>
    <property type="match status" value="1"/>
</dbReference>
<evidence type="ECO:0000256" key="1">
    <source>
        <dbReference type="PROSITE-ProRule" id="PRU00339"/>
    </source>
</evidence>
<dbReference type="AlphaFoldDB" id="A0A0U2ZGC7"/>
<dbReference type="Gene3D" id="1.25.40.10">
    <property type="entry name" value="Tetratricopeptide repeat domain"/>
    <property type="match status" value="1"/>
</dbReference>
<dbReference type="OrthoDB" id="2605795at2"/>
<dbReference type="Proteomes" id="UP000067683">
    <property type="component" value="Chromosome"/>
</dbReference>
<evidence type="ECO:0000313" key="2">
    <source>
        <dbReference type="EMBL" id="ALS74961.1"/>
    </source>
</evidence>
<protein>
    <submittedName>
        <fullName evidence="2">Uncharacterized protein</fullName>
    </submittedName>
</protein>
<proteinExistence type="predicted"/>
<dbReference type="SMART" id="SM00028">
    <property type="entry name" value="TPR"/>
    <property type="match status" value="1"/>
</dbReference>
<evidence type="ECO:0000313" key="3">
    <source>
        <dbReference type="Proteomes" id="UP000067683"/>
    </source>
</evidence>
<name>A0A0U2ZGC7_9BACL</name>
<dbReference type="InterPro" id="IPR019734">
    <property type="entry name" value="TPR_rpt"/>
</dbReference>
<feature type="repeat" description="TPR" evidence="1">
    <location>
        <begin position="5"/>
        <end position="38"/>
    </location>
</feature>
<sequence length="205" mass="23094">MSYQVDQLLDRGVALKRSGNLEGARDCYIEALNADPTNMNVYLSLGKTAHLLRQQNLAIKCYLAFCHLMLSPIEKGIRQNNLPLHLKIQYEQLPLDALASLPKKSAFAIFMDTNTPRHLAHSLFDLSDQTLNSHPHLKPYSKIYDAHILGDGSHSRILQSFGLTASDQLATDEDIYIPAGQNFLLEEIQWSKIESTDVIDIYLKS</sequence>
<dbReference type="Pfam" id="PF13414">
    <property type="entry name" value="TPR_11"/>
    <property type="match status" value="1"/>
</dbReference>